<dbReference type="EMBL" id="QNUK01000271">
    <property type="protein sequence ID" value="KAF5896562.1"/>
    <property type="molecule type" value="Genomic_DNA"/>
</dbReference>
<evidence type="ECO:0000313" key="3">
    <source>
        <dbReference type="Proteomes" id="UP000727407"/>
    </source>
</evidence>
<dbReference type="Proteomes" id="UP000727407">
    <property type="component" value="Unassembled WGS sequence"/>
</dbReference>
<evidence type="ECO:0000313" key="2">
    <source>
        <dbReference type="EMBL" id="KAF5896562.1"/>
    </source>
</evidence>
<feature type="non-terminal residue" evidence="2">
    <location>
        <position position="129"/>
    </location>
</feature>
<sequence>KHAIILYMQKAKDRYIGRELALLRASNPTPPMVSHLNEVDESAVEEGIRREMEACSQAASPASRTRSEHATPNVCSPSQSSSQPHNEHASLNLPPPSNSEIDTPCGHSTPNRPPPSHSASESPNEPGTS</sequence>
<keyword evidence="3" id="KW-1185">Reference proteome</keyword>
<feature type="non-terminal residue" evidence="2">
    <location>
        <position position="1"/>
    </location>
</feature>
<protein>
    <submittedName>
        <fullName evidence="2">Uncharacterized protein</fullName>
    </submittedName>
</protein>
<organism evidence="2 3">
    <name type="scientific">Clarias magur</name>
    <name type="common">Asian catfish</name>
    <name type="synonym">Macropteronotus magur</name>
    <dbReference type="NCBI Taxonomy" id="1594786"/>
    <lineage>
        <taxon>Eukaryota</taxon>
        <taxon>Metazoa</taxon>
        <taxon>Chordata</taxon>
        <taxon>Craniata</taxon>
        <taxon>Vertebrata</taxon>
        <taxon>Euteleostomi</taxon>
        <taxon>Actinopterygii</taxon>
        <taxon>Neopterygii</taxon>
        <taxon>Teleostei</taxon>
        <taxon>Ostariophysi</taxon>
        <taxon>Siluriformes</taxon>
        <taxon>Clariidae</taxon>
        <taxon>Clarias</taxon>
    </lineage>
</organism>
<feature type="compositionally biased region" description="Polar residues" evidence="1">
    <location>
        <begin position="73"/>
        <end position="84"/>
    </location>
</feature>
<reference evidence="2" key="1">
    <citation type="submission" date="2020-07" db="EMBL/GenBank/DDBJ databases">
        <title>Clarias magur genome sequencing, assembly and annotation.</title>
        <authorList>
            <person name="Kushwaha B."/>
            <person name="Kumar R."/>
            <person name="Das P."/>
            <person name="Joshi C.G."/>
            <person name="Kumar D."/>
            <person name="Nagpure N.S."/>
            <person name="Pandey M."/>
            <person name="Agarwal S."/>
            <person name="Srivastava S."/>
            <person name="Singh M."/>
            <person name="Sahoo L."/>
            <person name="Jayasankar P."/>
            <person name="Meher P.K."/>
            <person name="Koringa P.G."/>
            <person name="Iquebal M.A."/>
            <person name="Das S.P."/>
            <person name="Bit A."/>
            <person name="Patnaik S."/>
            <person name="Patel N."/>
            <person name="Shah T.M."/>
            <person name="Hinsu A."/>
            <person name="Jena J.K."/>
        </authorList>
    </citation>
    <scope>NUCLEOTIDE SEQUENCE</scope>
    <source>
        <strain evidence="2">CIFAMagur01</strain>
        <tissue evidence="2">Testis</tissue>
    </source>
</reference>
<comment type="caution">
    <text evidence="2">The sequence shown here is derived from an EMBL/GenBank/DDBJ whole genome shotgun (WGS) entry which is preliminary data.</text>
</comment>
<name>A0A8J4UFI2_CLAMG</name>
<dbReference type="OrthoDB" id="10517245at2759"/>
<gene>
    <name evidence="2" type="ORF">DAT39_013723</name>
</gene>
<accession>A0A8J4UFI2</accession>
<feature type="region of interest" description="Disordered" evidence="1">
    <location>
        <begin position="27"/>
        <end position="129"/>
    </location>
</feature>
<feature type="compositionally biased region" description="Polar residues" evidence="1">
    <location>
        <begin position="98"/>
        <end position="110"/>
    </location>
</feature>
<proteinExistence type="predicted"/>
<feature type="compositionally biased region" description="Polar residues" evidence="1">
    <location>
        <begin position="117"/>
        <end position="129"/>
    </location>
</feature>
<evidence type="ECO:0000256" key="1">
    <source>
        <dbReference type="SAM" id="MobiDB-lite"/>
    </source>
</evidence>
<dbReference type="AlphaFoldDB" id="A0A8J4UFI2"/>